<feature type="DNA-binding region" description="OmpR/PhoB-type" evidence="5">
    <location>
        <begin position="124"/>
        <end position="226"/>
    </location>
</feature>
<evidence type="ECO:0000256" key="5">
    <source>
        <dbReference type="PROSITE-ProRule" id="PRU01091"/>
    </source>
</evidence>
<dbReference type="InterPro" id="IPR001867">
    <property type="entry name" value="OmpR/PhoB-type_DNA-bd"/>
</dbReference>
<dbReference type="PROSITE" id="PS50110">
    <property type="entry name" value="RESPONSE_REGULATORY"/>
    <property type="match status" value="1"/>
</dbReference>
<feature type="domain" description="OmpR/PhoB-type" evidence="7">
    <location>
        <begin position="124"/>
        <end position="226"/>
    </location>
</feature>
<dbReference type="GO" id="GO:0005829">
    <property type="term" value="C:cytosol"/>
    <property type="evidence" value="ECO:0007669"/>
    <property type="project" value="TreeGrafter"/>
</dbReference>
<reference evidence="9" key="1">
    <citation type="submission" date="2019-01" db="EMBL/GenBank/DDBJ databases">
        <title>Draft genomes of a novel of Sporanaerobacter strains.</title>
        <authorList>
            <person name="Ma S."/>
        </authorList>
    </citation>
    <scope>NUCLEOTIDE SEQUENCE [LARGE SCALE GENOMIC DNA]</scope>
    <source>
        <strain evidence="9">NJN-17</strain>
    </source>
</reference>
<dbReference type="PANTHER" id="PTHR48111">
    <property type="entry name" value="REGULATOR OF RPOS"/>
    <property type="match status" value="1"/>
</dbReference>
<evidence type="ECO:0000256" key="3">
    <source>
        <dbReference type="ARBA" id="ARBA00023163"/>
    </source>
</evidence>
<dbReference type="KEGG" id="spoa:EQM13_00750"/>
<evidence type="ECO:0000313" key="8">
    <source>
        <dbReference type="EMBL" id="QAT60201.1"/>
    </source>
</evidence>
<dbReference type="InterPro" id="IPR011006">
    <property type="entry name" value="CheY-like_superfamily"/>
</dbReference>
<gene>
    <name evidence="8" type="ORF">EQM13_00750</name>
</gene>
<dbReference type="PROSITE" id="PS51755">
    <property type="entry name" value="OMPR_PHOB"/>
    <property type="match status" value="1"/>
</dbReference>
<dbReference type="InterPro" id="IPR039420">
    <property type="entry name" value="WalR-like"/>
</dbReference>
<dbReference type="Gene3D" id="1.10.10.10">
    <property type="entry name" value="Winged helix-like DNA-binding domain superfamily/Winged helix DNA-binding domain"/>
    <property type="match status" value="1"/>
</dbReference>
<feature type="modified residue" description="4-aspartylphosphate" evidence="4">
    <location>
        <position position="52"/>
    </location>
</feature>
<dbReference type="PANTHER" id="PTHR48111:SF73">
    <property type="entry name" value="ALKALINE PHOSPHATASE SYNTHESIS TRANSCRIPTIONAL REGULATORY PROTEIN PHOP"/>
    <property type="match status" value="1"/>
</dbReference>
<dbReference type="Proteomes" id="UP000287969">
    <property type="component" value="Chromosome"/>
</dbReference>
<keyword evidence="3" id="KW-0804">Transcription</keyword>
<dbReference type="GO" id="GO:0006355">
    <property type="term" value="P:regulation of DNA-templated transcription"/>
    <property type="evidence" value="ECO:0007669"/>
    <property type="project" value="InterPro"/>
</dbReference>
<dbReference type="GO" id="GO:0032993">
    <property type="term" value="C:protein-DNA complex"/>
    <property type="evidence" value="ECO:0007669"/>
    <property type="project" value="TreeGrafter"/>
</dbReference>
<dbReference type="EMBL" id="CP035282">
    <property type="protein sequence ID" value="QAT60201.1"/>
    <property type="molecule type" value="Genomic_DNA"/>
</dbReference>
<dbReference type="SMART" id="SM00862">
    <property type="entry name" value="Trans_reg_C"/>
    <property type="match status" value="1"/>
</dbReference>
<dbReference type="Pfam" id="PF00072">
    <property type="entry name" value="Response_reg"/>
    <property type="match status" value="1"/>
</dbReference>
<keyword evidence="1" id="KW-0805">Transcription regulation</keyword>
<dbReference type="SUPFAM" id="SSF52172">
    <property type="entry name" value="CheY-like"/>
    <property type="match status" value="1"/>
</dbReference>
<name>A0A410Q891_9FIRM</name>
<organism evidence="8 9">
    <name type="scientific">Acidilutibacter cellobiosedens</name>
    <dbReference type="NCBI Taxonomy" id="2507161"/>
    <lineage>
        <taxon>Bacteria</taxon>
        <taxon>Bacillati</taxon>
        <taxon>Bacillota</taxon>
        <taxon>Tissierellia</taxon>
        <taxon>Tissierellales</taxon>
        <taxon>Acidilutibacteraceae</taxon>
        <taxon>Acidilutibacter</taxon>
    </lineage>
</organism>
<keyword evidence="9" id="KW-1185">Reference proteome</keyword>
<keyword evidence="4" id="KW-0597">Phosphoprotein</keyword>
<sequence length="232" mass="26658">MNNILLVEDDLNLIDGLEYSIQKNGFHVHVARTVEEALTLYENRKYDLLILDLTLPDGTGFDICKRVRQSSVVPIIFLTASDEEVNVVMGLDMGGDDYITKPFKLNELISRIKALLRRTNAFQEETYKLNSNGIRIELLNNRVIKNGRILELTAVEYKLLCLLMKNPNIVLTREKILSKLWDDNGDFVDNNTLSVYIRRLRSKIEEDPNHPRLLLTIRGIGYKWNVIGGNNI</sequence>
<feature type="domain" description="Response regulatory" evidence="6">
    <location>
        <begin position="3"/>
        <end position="116"/>
    </location>
</feature>
<evidence type="ECO:0000259" key="7">
    <source>
        <dbReference type="PROSITE" id="PS51755"/>
    </source>
</evidence>
<accession>A0A410Q891</accession>
<dbReference type="OrthoDB" id="9790442at2"/>
<dbReference type="InterPro" id="IPR001789">
    <property type="entry name" value="Sig_transdc_resp-reg_receiver"/>
</dbReference>
<evidence type="ECO:0000259" key="6">
    <source>
        <dbReference type="PROSITE" id="PS50110"/>
    </source>
</evidence>
<proteinExistence type="predicted"/>
<evidence type="ECO:0000256" key="2">
    <source>
        <dbReference type="ARBA" id="ARBA00023125"/>
    </source>
</evidence>
<dbReference type="AlphaFoldDB" id="A0A410Q891"/>
<keyword evidence="2 5" id="KW-0238">DNA-binding</keyword>
<dbReference type="CDD" id="cd00383">
    <property type="entry name" value="trans_reg_C"/>
    <property type="match status" value="1"/>
</dbReference>
<dbReference type="SMART" id="SM00448">
    <property type="entry name" value="REC"/>
    <property type="match status" value="1"/>
</dbReference>
<dbReference type="GO" id="GO:0000976">
    <property type="term" value="F:transcription cis-regulatory region binding"/>
    <property type="evidence" value="ECO:0007669"/>
    <property type="project" value="TreeGrafter"/>
</dbReference>
<dbReference type="Gene3D" id="6.10.250.690">
    <property type="match status" value="1"/>
</dbReference>
<evidence type="ECO:0000256" key="1">
    <source>
        <dbReference type="ARBA" id="ARBA00023015"/>
    </source>
</evidence>
<evidence type="ECO:0000256" key="4">
    <source>
        <dbReference type="PROSITE-ProRule" id="PRU00169"/>
    </source>
</evidence>
<evidence type="ECO:0000313" key="9">
    <source>
        <dbReference type="Proteomes" id="UP000287969"/>
    </source>
</evidence>
<dbReference type="GO" id="GO:0000156">
    <property type="term" value="F:phosphorelay response regulator activity"/>
    <property type="evidence" value="ECO:0007669"/>
    <property type="project" value="TreeGrafter"/>
</dbReference>
<dbReference type="RefSeq" id="WP_128751648.1">
    <property type="nucleotide sequence ID" value="NZ_CP035282.1"/>
</dbReference>
<dbReference type="Gene3D" id="3.40.50.2300">
    <property type="match status" value="1"/>
</dbReference>
<dbReference type="Pfam" id="PF00486">
    <property type="entry name" value="Trans_reg_C"/>
    <property type="match status" value="1"/>
</dbReference>
<protein>
    <submittedName>
        <fullName evidence="8">Response regulator transcription factor</fullName>
    </submittedName>
</protein>
<dbReference type="InterPro" id="IPR036388">
    <property type="entry name" value="WH-like_DNA-bd_sf"/>
</dbReference>